<evidence type="ECO:0000313" key="2">
    <source>
        <dbReference type="EMBL" id="KAJ7301234.1"/>
    </source>
</evidence>
<feature type="compositionally biased region" description="Polar residues" evidence="1">
    <location>
        <begin position="380"/>
        <end position="391"/>
    </location>
</feature>
<feature type="region of interest" description="Disordered" evidence="1">
    <location>
        <begin position="1"/>
        <end position="21"/>
    </location>
</feature>
<reference evidence="2" key="1">
    <citation type="submission" date="2023-03" db="EMBL/GenBank/DDBJ databases">
        <title>Massive genome expansion in bonnet fungi (Mycena s.s.) driven by repeated elements and novel gene families across ecological guilds.</title>
        <authorList>
            <consortium name="Lawrence Berkeley National Laboratory"/>
            <person name="Harder C.B."/>
            <person name="Miyauchi S."/>
            <person name="Viragh M."/>
            <person name="Kuo A."/>
            <person name="Thoen E."/>
            <person name="Andreopoulos B."/>
            <person name="Lu D."/>
            <person name="Skrede I."/>
            <person name="Drula E."/>
            <person name="Henrissat B."/>
            <person name="Morin E."/>
            <person name="Kohler A."/>
            <person name="Barry K."/>
            <person name="LaButti K."/>
            <person name="Morin E."/>
            <person name="Salamov A."/>
            <person name="Lipzen A."/>
            <person name="Mereny Z."/>
            <person name="Hegedus B."/>
            <person name="Baldrian P."/>
            <person name="Stursova M."/>
            <person name="Weitz H."/>
            <person name="Taylor A."/>
            <person name="Grigoriev I.V."/>
            <person name="Nagy L.G."/>
            <person name="Martin F."/>
            <person name="Kauserud H."/>
        </authorList>
    </citation>
    <scope>NUCLEOTIDE SEQUENCE</scope>
    <source>
        <strain evidence="2">CBHHK002</strain>
    </source>
</reference>
<proteinExistence type="predicted"/>
<organism evidence="2 3">
    <name type="scientific">Mycena albidolilacea</name>
    <dbReference type="NCBI Taxonomy" id="1033008"/>
    <lineage>
        <taxon>Eukaryota</taxon>
        <taxon>Fungi</taxon>
        <taxon>Dikarya</taxon>
        <taxon>Basidiomycota</taxon>
        <taxon>Agaricomycotina</taxon>
        <taxon>Agaricomycetes</taxon>
        <taxon>Agaricomycetidae</taxon>
        <taxon>Agaricales</taxon>
        <taxon>Marasmiineae</taxon>
        <taxon>Mycenaceae</taxon>
        <taxon>Mycena</taxon>
    </lineage>
</organism>
<comment type="caution">
    <text evidence="2">The sequence shown here is derived from an EMBL/GenBank/DDBJ whole genome shotgun (WGS) entry which is preliminary data.</text>
</comment>
<accession>A0AAD7E7V9</accession>
<gene>
    <name evidence="2" type="ORF">DFH08DRAFT_827715</name>
</gene>
<evidence type="ECO:0000256" key="1">
    <source>
        <dbReference type="SAM" id="MobiDB-lite"/>
    </source>
</evidence>
<feature type="compositionally biased region" description="Polar residues" evidence="1">
    <location>
        <begin position="1"/>
        <end position="10"/>
    </location>
</feature>
<sequence>MSYYSGTNDFPTPPVVDAPSVQNGVDLLKNRNEHSTHLGPFDGRVGAHIGVASTSCFITTNATYVPSFPPAGDNLVLRRDMRWGPDDPTLWPHQYSDRFSHLGAIPRRPTTAEGRKNLGIMWWNPGPDDFVSPETEMTVSRGLGKLSGHRIAAISPRVHELLGRCRGYQITTCPPESRALFTALMDSLRRGLDRLCSIPATFERMVLGVTNVQRTYLELTGLLEYLSVYKPRMLDASRLGGLTEANVLGVFTSDPVVAENFHRARLPFWYIRPLSALYRENILKVVVPLDPAQWMELGAVEGFLPIQGGSTLESRIEALHRGTKPLRVWDTAKAIEMSAPAPVAGPSRAIKTSAPAAVAVNSPAARTSSSGNRFQPYARMSSQAHQSNPPKSNAEHGRNKYVHLNSPYMAKAIPAWVAALAAVDRSRPPICGPSPRNYYVFPKPALLIASESRRDLYIHHYQLIRDALLYRQGDVDVSNDPLSPAEWRDVLQGKVVTQGKSGSLGERRTSSIERILAPAMRVCNLTTLDNFPVPVARVPVTTPSRGKEITWQLAEMNFRYELCALDEAACGLDRHEKCLEGFPGGLLAPELSEGLKGLAAVSPSERLPSLLHLARLMRDWSYRPRPEQLALAVAKEKGETLAAAAMEEGEIEDEGDWSDAAILKLEEAVARYYTSAFFHFHGRAAVVPLRLQREDIATNTLLSARV</sequence>
<dbReference type="AlphaFoldDB" id="A0AAD7E7V9"/>
<protein>
    <submittedName>
        <fullName evidence="2">Uncharacterized protein</fullName>
    </submittedName>
</protein>
<dbReference type="EMBL" id="JARIHO010000140">
    <property type="protein sequence ID" value="KAJ7301234.1"/>
    <property type="molecule type" value="Genomic_DNA"/>
</dbReference>
<feature type="region of interest" description="Disordered" evidence="1">
    <location>
        <begin position="361"/>
        <end position="398"/>
    </location>
</feature>
<keyword evidence="3" id="KW-1185">Reference proteome</keyword>
<dbReference type="Proteomes" id="UP001218218">
    <property type="component" value="Unassembled WGS sequence"/>
</dbReference>
<evidence type="ECO:0000313" key="3">
    <source>
        <dbReference type="Proteomes" id="UP001218218"/>
    </source>
</evidence>
<name>A0AAD7E7V9_9AGAR</name>